<dbReference type="Proteomes" id="UP000030753">
    <property type="component" value="Unassembled WGS sequence"/>
</dbReference>
<accession>W9IC44</accession>
<proteinExistence type="predicted"/>
<sequence>MASNKANMNDSLSSFEKKQIKCIGNIRPRSDKMARG</sequence>
<organism evidence="1 2">
    <name type="scientific">Fusarium oxysporum NRRL 32931</name>
    <dbReference type="NCBI Taxonomy" id="660029"/>
    <lineage>
        <taxon>Eukaryota</taxon>
        <taxon>Fungi</taxon>
        <taxon>Dikarya</taxon>
        <taxon>Ascomycota</taxon>
        <taxon>Pezizomycotina</taxon>
        <taxon>Sordariomycetes</taxon>
        <taxon>Hypocreomycetidae</taxon>
        <taxon>Hypocreales</taxon>
        <taxon>Nectriaceae</taxon>
        <taxon>Fusarium</taxon>
        <taxon>Fusarium oxysporum species complex</taxon>
    </lineage>
</organism>
<dbReference type="HOGENOM" id="CLU_3359731_0_0_1"/>
<protein>
    <submittedName>
        <fullName evidence="1">Uncharacterized protein</fullName>
    </submittedName>
</protein>
<name>W9IC44_FUSOX</name>
<evidence type="ECO:0000313" key="1">
    <source>
        <dbReference type="EMBL" id="EWY90071.1"/>
    </source>
</evidence>
<gene>
    <name evidence="1" type="ORF">FOYG_07694</name>
</gene>
<dbReference type="EMBL" id="JH717843">
    <property type="protein sequence ID" value="EWY90071.1"/>
    <property type="molecule type" value="Genomic_DNA"/>
</dbReference>
<reference evidence="1 2" key="1">
    <citation type="submission" date="2011-06" db="EMBL/GenBank/DDBJ databases">
        <title>The Genome Sequence of Fusarium oxysporum FOSC 3-a.</title>
        <authorList>
            <consortium name="The Broad Institute Genome Sequencing Platform"/>
            <person name="Ma L.-J."/>
            <person name="Gale L.R."/>
            <person name="Schwartz D.C."/>
            <person name="Zhou S."/>
            <person name="Corby-Kistler H."/>
            <person name="Young S.K."/>
            <person name="Zeng Q."/>
            <person name="Gargeya S."/>
            <person name="Fitzgerald M."/>
            <person name="Haas B."/>
            <person name="Abouelleil A."/>
            <person name="Alvarado L."/>
            <person name="Arachchi H.M."/>
            <person name="Berlin A."/>
            <person name="Brown A."/>
            <person name="Chapman S.B."/>
            <person name="Chen Z."/>
            <person name="Dunbar C."/>
            <person name="Freedman E."/>
            <person name="Gearin G."/>
            <person name="Gellesch M."/>
            <person name="Goldberg J."/>
            <person name="Griggs A."/>
            <person name="Gujja S."/>
            <person name="Heiman D."/>
            <person name="Howarth C."/>
            <person name="Larson L."/>
            <person name="Lui A."/>
            <person name="MacDonald P.J.P."/>
            <person name="Mehta T."/>
            <person name="Montmayeur A."/>
            <person name="Murphy C."/>
            <person name="Neiman D."/>
            <person name="Pearson M."/>
            <person name="Priest M."/>
            <person name="Roberts A."/>
            <person name="Saif S."/>
            <person name="Shea T."/>
            <person name="Shenoy N."/>
            <person name="Sisk P."/>
            <person name="Stolte C."/>
            <person name="Sykes S."/>
            <person name="Wortman J."/>
            <person name="Nusbaum C."/>
            <person name="Birren B."/>
        </authorList>
    </citation>
    <scope>NUCLEOTIDE SEQUENCE [LARGE SCALE GENOMIC DNA]</scope>
    <source>
        <strain evidence="2">FOSC 3-a</strain>
    </source>
</reference>
<dbReference type="AlphaFoldDB" id="W9IC44"/>
<evidence type="ECO:0000313" key="2">
    <source>
        <dbReference type="Proteomes" id="UP000030753"/>
    </source>
</evidence>